<dbReference type="PROSITE" id="PS50102">
    <property type="entry name" value="RRM"/>
    <property type="match status" value="2"/>
</dbReference>
<sequence length="240" mass="25003">MTDPSERVYVGSLPEGMDDATLKQIFGAYGGIKDLKNMTQKKACILVFDSLEQAKWVVENLDGNMPEGIPTPVNVSYAYGGSTWNKGGGGGGGGGGSWSGPRSSPYGGKGGMLPDNTIMMGGGKGACTIGMFKRSLQSQGVLPGGKGFKVDDSCQVYIRGLPPDATDRDLADIFGPFGPIPPRGIKAMLDQEGNCTGVGFVDYLDPDSARAAVNALDNTMSADGTCMRISIKNSTRGKGK</sequence>
<evidence type="ECO:0000256" key="2">
    <source>
        <dbReference type="ARBA" id="ARBA00022884"/>
    </source>
</evidence>
<organism evidence="6">
    <name type="scientific">Alexandrium andersonii</name>
    <dbReference type="NCBI Taxonomy" id="327968"/>
    <lineage>
        <taxon>Eukaryota</taxon>
        <taxon>Sar</taxon>
        <taxon>Alveolata</taxon>
        <taxon>Dinophyceae</taxon>
        <taxon>Gonyaulacales</taxon>
        <taxon>Pyrocystaceae</taxon>
        <taxon>Alexandrium</taxon>
    </lineage>
</organism>
<evidence type="ECO:0000313" key="6">
    <source>
        <dbReference type="EMBL" id="CAD9387972.1"/>
    </source>
</evidence>
<evidence type="ECO:0000256" key="4">
    <source>
        <dbReference type="SAM" id="MobiDB-lite"/>
    </source>
</evidence>
<dbReference type="Gene3D" id="3.30.70.330">
    <property type="match status" value="2"/>
</dbReference>
<keyword evidence="1" id="KW-0677">Repeat</keyword>
<gene>
    <name evidence="6" type="ORF">AAND1436_LOCUS9378</name>
</gene>
<dbReference type="Pfam" id="PF00076">
    <property type="entry name" value="RRM_1"/>
    <property type="match status" value="2"/>
</dbReference>
<evidence type="ECO:0000256" key="3">
    <source>
        <dbReference type="PROSITE-ProRule" id="PRU00176"/>
    </source>
</evidence>
<feature type="region of interest" description="Disordered" evidence="4">
    <location>
        <begin position="89"/>
        <end position="110"/>
    </location>
</feature>
<dbReference type="InterPro" id="IPR000504">
    <property type="entry name" value="RRM_dom"/>
</dbReference>
<protein>
    <recommendedName>
        <fullName evidence="5">RRM domain-containing protein</fullName>
    </recommendedName>
</protein>
<dbReference type="EMBL" id="HBGQ01018812">
    <property type="protein sequence ID" value="CAD9387972.1"/>
    <property type="molecule type" value="Transcribed_RNA"/>
</dbReference>
<dbReference type="AlphaFoldDB" id="A0A7S2B7S3"/>
<reference evidence="6" key="1">
    <citation type="submission" date="2021-01" db="EMBL/GenBank/DDBJ databases">
        <authorList>
            <person name="Corre E."/>
            <person name="Pelletier E."/>
            <person name="Niang G."/>
            <person name="Scheremetjew M."/>
            <person name="Finn R."/>
            <person name="Kale V."/>
            <person name="Holt S."/>
            <person name="Cochrane G."/>
            <person name="Meng A."/>
            <person name="Brown T."/>
            <person name="Cohen L."/>
        </authorList>
    </citation>
    <scope>NUCLEOTIDE SEQUENCE</scope>
    <source>
        <strain evidence="6">CCMP2222</strain>
    </source>
</reference>
<dbReference type="SUPFAM" id="SSF54928">
    <property type="entry name" value="RNA-binding domain, RBD"/>
    <property type="match status" value="2"/>
</dbReference>
<name>A0A7S2B7S3_9DINO</name>
<feature type="domain" description="RRM" evidence="5">
    <location>
        <begin position="154"/>
        <end position="234"/>
    </location>
</feature>
<feature type="compositionally biased region" description="Gly residues" evidence="4">
    <location>
        <begin position="89"/>
        <end position="98"/>
    </location>
</feature>
<dbReference type="InterPro" id="IPR012677">
    <property type="entry name" value="Nucleotide-bd_a/b_plait_sf"/>
</dbReference>
<dbReference type="SMART" id="SM00360">
    <property type="entry name" value="RRM"/>
    <property type="match status" value="2"/>
</dbReference>
<dbReference type="PANTHER" id="PTHR24012">
    <property type="entry name" value="RNA BINDING PROTEIN"/>
    <property type="match status" value="1"/>
</dbReference>
<evidence type="ECO:0000256" key="1">
    <source>
        <dbReference type="ARBA" id="ARBA00022737"/>
    </source>
</evidence>
<dbReference type="GO" id="GO:0003723">
    <property type="term" value="F:RNA binding"/>
    <property type="evidence" value="ECO:0007669"/>
    <property type="project" value="UniProtKB-UniRule"/>
</dbReference>
<feature type="domain" description="RRM" evidence="5">
    <location>
        <begin position="6"/>
        <end position="80"/>
    </location>
</feature>
<accession>A0A7S2B7S3</accession>
<evidence type="ECO:0000259" key="5">
    <source>
        <dbReference type="PROSITE" id="PS50102"/>
    </source>
</evidence>
<dbReference type="CDD" id="cd00590">
    <property type="entry name" value="RRM_SF"/>
    <property type="match status" value="1"/>
</dbReference>
<dbReference type="InterPro" id="IPR035979">
    <property type="entry name" value="RBD_domain_sf"/>
</dbReference>
<proteinExistence type="predicted"/>
<keyword evidence="2 3" id="KW-0694">RNA-binding</keyword>